<dbReference type="PROSITE" id="PS51746">
    <property type="entry name" value="PPM_2"/>
    <property type="match status" value="1"/>
</dbReference>
<gene>
    <name evidence="2" type="ORF">DVS28_a0476</name>
</gene>
<organism evidence="2 3">
    <name type="scientific">Euzebya pacifica</name>
    <dbReference type="NCBI Taxonomy" id="1608957"/>
    <lineage>
        <taxon>Bacteria</taxon>
        <taxon>Bacillati</taxon>
        <taxon>Actinomycetota</taxon>
        <taxon>Nitriliruptoria</taxon>
        <taxon>Euzebyales</taxon>
    </lineage>
</organism>
<keyword evidence="3" id="KW-1185">Reference proteome</keyword>
<dbReference type="InterPro" id="IPR036457">
    <property type="entry name" value="PPM-type-like_dom_sf"/>
</dbReference>
<dbReference type="SMART" id="SM00332">
    <property type="entry name" value="PP2Cc"/>
    <property type="match status" value="1"/>
</dbReference>
<dbReference type="AlphaFoldDB" id="A0A346XSI6"/>
<dbReference type="Pfam" id="PF13672">
    <property type="entry name" value="PP2C_2"/>
    <property type="match status" value="1"/>
</dbReference>
<evidence type="ECO:0000259" key="1">
    <source>
        <dbReference type="PROSITE" id="PS51746"/>
    </source>
</evidence>
<evidence type="ECO:0000313" key="2">
    <source>
        <dbReference type="EMBL" id="AXV05183.1"/>
    </source>
</evidence>
<evidence type="ECO:0000313" key="3">
    <source>
        <dbReference type="Proteomes" id="UP000264006"/>
    </source>
</evidence>
<dbReference type="RefSeq" id="WP_114590027.1">
    <property type="nucleotide sequence ID" value="NZ_CP031165.1"/>
</dbReference>
<dbReference type="EMBL" id="CP031165">
    <property type="protein sequence ID" value="AXV05183.1"/>
    <property type="molecule type" value="Genomic_DNA"/>
</dbReference>
<accession>A0A346XSI6</accession>
<dbReference type="InterPro" id="IPR001932">
    <property type="entry name" value="PPM-type_phosphatase-like_dom"/>
</dbReference>
<dbReference type="KEGG" id="euz:DVS28_a0476"/>
<dbReference type="CDD" id="cd00143">
    <property type="entry name" value="PP2Cc"/>
    <property type="match status" value="1"/>
</dbReference>
<name>A0A346XSI6_9ACTN</name>
<protein>
    <submittedName>
        <fullName evidence="2">Protein serine/threonine phosphatase PrpC, regulation of stationary phase</fullName>
    </submittedName>
</protein>
<proteinExistence type="predicted"/>
<dbReference type="SMART" id="SM00331">
    <property type="entry name" value="PP2C_SIG"/>
    <property type="match status" value="1"/>
</dbReference>
<reference evidence="2 3" key="1">
    <citation type="submission" date="2018-09" db="EMBL/GenBank/DDBJ databases">
        <title>Complete genome sequence of Euzebya sp. DY32-46 isolated from seawater of Pacific Ocean.</title>
        <authorList>
            <person name="Xu L."/>
            <person name="Wu Y.-H."/>
            <person name="Xu X.-W."/>
        </authorList>
    </citation>
    <scope>NUCLEOTIDE SEQUENCE [LARGE SCALE GENOMIC DNA]</scope>
    <source>
        <strain evidence="2 3">DY32-46</strain>
    </source>
</reference>
<sequence length="242" mass="25673">MKIQAFGRTDVGLVRERNEDRALVGERLFVVADGLGGHNAGDVASSMLVAEMDGLDIQTFATSDDAYAALVASIEAANKRIHQRAVNEPDREGMGTTVTAGLLHGDTMLLAQVGDTRAYLKRGDAPMRRVTPDHSYVGALIEAGVITEEEARTHPKRSVILKALGQAEEVGVEAGEHVALQVGDELVLVSDGVHGVIDDAELERIVHDKPLMDAVEGVITAARDAGGPDNITIVMVRVLPDG</sequence>
<dbReference type="Proteomes" id="UP000264006">
    <property type="component" value="Chromosome"/>
</dbReference>
<dbReference type="Gene3D" id="3.60.40.10">
    <property type="entry name" value="PPM-type phosphatase domain"/>
    <property type="match status" value="1"/>
</dbReference>
<dbReference type="SUPFAM" id="SSF81606">
    <property type="entry name" value="PP2C-like"/>
    <property type="match status" value="1"/>
</dbReference>
<dbReference type="OrthoDB" id="9801841at2"/>
<feature type="domain" description="PPM-type phosphatase" evidence="1">
    <location>
        <begin position="1"/>
        <end position="238"/>
    </location>
</feature>